<proteinExistence type="predicted"/>
<keyword evidence="2" id="KW-1185">Reference proteome</keyword>
<gene>
    <name evidence="1" type="ORF">ColLi_08559</name>
</gene>
<comment type="caution">
    <text evidence="1">The sequence shown here is derived from an EMBL/GenBank/DDBJ whole genome shotgun (WGS) entry which is preliminary data.</text>
</comment>
<name>A0AA37LVG7_9PEZI</name>
<sequence>MLRGVGDEGERLAARVALHDGIRALFPRSHARDAVTSILDIWSVCSASYPESPGGQSRSHPASAPGG</sequence>
<dbReference type="AlphaFoldDB" id="A0AA37LVG7"/>
<reference evidence="1 2" key="1">
    <citation type="submission" date="2021-07" db="EMBL/GenBank/DDBJ databases">
        <title>Genome data of Colletotrichum spaethianum.</title>
        <authorList>
            <person name="Utami Y.D."/>
            <person name="Hiruma K."/>
        </authorList>
    </citation>
    <scope>NUCLEOTIDE SEQUENCE [LARGE SCALE GENOMIC DNA]</scope>
    <source>
        <strain evidence="1 2">MAFF 242679</strain>
    </source>
</reference>
<dbReference type="EMBL" id="BPPX01000019">
    <property type="protein sequence ID" value="GJC85721.1"/>
    <property type="molecule type" value="Genomic_DNA"/>
</dbReference>
<protein>
    <submittedName>
        <fullName evidence="1">Uncharacterized protein</fullName>
    </submittedName>
</protein>
<accession>A0AA37LVG7</accession>
<evidence type="ECO:0000313" key="1">
    <source>
        <dbReference type="EMBL" id="GJC85721.1"/>
    </source>
</evidence>
<dbReference type="Proteomes" id="UP001055172">
    <property type="component" value="Unassembled WGS sequence"/>
</dbReference>
<evidence type="ECO:0000313" key="2">
    <source>
        <dbReference type="Proteomes" id="UP001055172"/>
    </source>
</evidence>
<organism evidence="1 2">
    <name type="scientific">Colletotrichum liriopes</name>
    <dbReference type="NCBI Taxonomy" id="708192"/>
    <lineage>
        <taxon>Eukaryota</taxon>
        <taxon>Fungi</taxon>
        <taxon>Dikarya</taxon>
        <taxon>Ascomycota</taxon>
        <taxon>Pezizomycotina</taxon>
        <taxon>Sordariomycetes</taxon>
        <taxon>Hypocreomycetidae</taxon>
        <taxon>Glomerellales</taxon>
        <taxon>Glomerellaceae</taxon>
        <taxon>Colletotrichum</taxon>
        <taxon>Colletotrichum spaethianum species complex</taxon>
    </lineage>
</organism>